<dbReference type="PROSITE" id="PS50978">
    <property type="entry name" value="NEAT"/>
    <property type="match status" value="2"/>
</dbReference>
<evidence type="ECO:0000256" key="7">
    <source>
        <dbReference type="SAM" id="SignalP"/>
    </source>
</evidence>
<feature type="chain" id="PRO_5009109004" description="NEAT domain-containing protein" evidence="7">
    <location>
        <begin position="26"/>
        <end position="562"/>
    </location>
</feature>
<dbReference type="Pfam" id="PF05031">
    <property type="entry name" value="NEAT"/>
    <property type="match status" value="2"/>
</dbReference>
<dbReference type="PANTHER" id="PTHR37824:SF1">
    <property type="entry name" value="IRON-REGULATED SURFACE DETERMINANT PROTEIN C"/>
    <property type="match status" value="1"/>
</dbReference>
<keyword evidence="5" id="KW-0572">Peptidoglycan-anchor</keyword>
<evidence type="ECO:0000256" key="2">
    <source>
        <dbReference type="ARBA" id="ARBA00022512"/>
    </source>
</evidence>
<evidence type="ECO:0000313" key="9">
    <source>
        <dbReference type="EMBL" id="AOV06946.1"/>
    </source>
</evidence>
<dbReference type="RefSeq" id="WP_075527070.1">
    <property type="nucleotide sequence ID" value="NZ_CP017560.1"/>
</dbReference>
<dbReference type="NCBIfam" id="TIGR03063">
    <property type="entry name" value="srtB_target"/>
    <property type="match status" value="1"/>
</dbReference>
<feature type="signal peptide" evidence="7">
    <location>
        <begin position="1"/>
        <end position="25"/>
    </location>
</feature>
<name>A0A1D8JE08_9BACL</name>
<gene>
    <name evidence="9" type="ORF">BI350_04755</name>
</gene>
<dbReference type="InterPro" id="IPR006635">
    <property type="entry name" value="NEAT_dom"/>
</dbReference>
<evidence type="ECO:0000259" key="8">
    <source>
        <dbReference type="PROSITE" id="PS50978"/>
    </source>
</evidence>
<dbReference type="AlphaFoldDB" id="A0A1D8JE08"/>
<sequence>MRNKWLMSLLIAILALPFFSGAVFAEETKQFADGEHKITAKALNADTGEPSGAAGFINEAATLTIKNGEATLTITVPHNPMAEITGLQIEGINPTVTKGANATYMAFKLANVKSELNATVSYEVPSLNMVHDNLPLKFALVGLDTIPTVEEVKPEEPTEPEVPVEEPTEEEPVEEPAKPETPVENMNPALVPDKAYTINFVSESRSVNGQFNNPAAVLHKNGETFIQMTGTGGQFIKSLTINGEEVTWGQKNDDGTFTFQFKVNGSLSTVLDFGMVIDARGTEMTHVVDLTFDESTKADADAASYSLLAVNQEVEVPSEDEEQADKEDSNKSEEQEESADKNENNKETETPAKDPLAPDKAYEIDFVFKHETEDKASAADNFFVKPAILLEKDGERYIQITVTGSEYIESLKNKFGEFVVVKTNADGSVVYQFKLDGSISDAMLIDMVITVPGFYESQTHKARLFLDESSMKEIDASQYQLAAASNGNGPTVDGKSGNDIIPPKPELGGSDKNNVKNQEKTVGKVTNPQTGDTTNIMLYVLLLIGSAIPLAIQLKRRFANAA</sequence>
<dbReference type="SMART" id="SM00725">
    <property type="entry name" value="NEAT"/>
    <property type="match status" value="3"/>
</dbReference>
<feature type="compositionally biased region" description="Basic and acidic residues" evidence="6">
    <location>
        <begin position="326"/>
        <end position="356"/>
    </location>
</feature>
<evidence type="ECO:0000313" key="10">
    <source>
        <dbReference type="Proteomes" id="UP000185746"/>
    </source>
</evidence>
<dbReference type="CDD" id="cd06920">
    <property type="entry name" value="NEAT"/>
    <property type="match status" value="2"/>
</dbReference>
<keyword evidence="4 7" id="KW-0732">Signal</keyword>
<dbReference type="InterPro" id="IPR017502">
    <property type="entry name" value="Sortase_SrtB_target"/>
</dbReference>
<feature type="domain" description="NEAT" evidence="8">
    <location>
        <begin position="357"/>
        <end position="474"/>
    </location>
</feature>
<evidence type="ECO:0000256" key="1">
    <source>
        <dbReference type="ARBA" id="ARBA00004168"/>
    </source>
</evidence>
<feature type="compositionally biased region" description="Acidic residues" evidence="6">
    <location>
        <begin position="316"/>
        <end position="325"/>
    </location>
</feature>
<dbReference type="InterPro" id="IPR050436">
    <property type="entry name" value="IsdA"/>
</dbReference>
<evidence type="ECO:0000256" key="4">
    <source>
        <dbReference type="ARBA" id="ARBA00022729"/>
    </source>
</evidence>
<organism evidence="9 10">
    <name type="scientific">Sporosarcina ureilytica</name>
    <dbReference type="NCBI Taxonomy" id="298596"/>
    <lineage>
        <taxon>Bacteria</taxon>
        <taxon>Bacillati</taxon>
        <taxon>Bacillota</taxon>
        <taxon>Bacilli</taxon>
        <taxon>Bacillales</taxon>
        <taxon>Caryophanaceae</taxon>
        <taxon>Sporosarcina</taxon>
    </lineage>
</organism>
<accession>A0A1D8JE08</accession>
<keyword evidence="3" id="KW-0964">Secreted</keyword>
<dbReference type="InterPro" id="IPR037250">
    <property type="entry name" value="NEAT_dom_sf"/>
</dbReference>
<evidence type="ECO:0000256" key="5">
    <source>
        <dbReference type="ARBA" id="ARBA00023088"/>
    </source>
</evidence>
<comment type="subcellular location">
    <subcellularLocation>
        <location evidence="1">Secreted</location>
        <location evidence="1">Cell wall</location>
        <topology evidence="1">Peptidoglycan-anchor</topology>
    </subcellularLocation>
</comment>
<dbReference type="EMBL" id="CP017560">
    <property type="protein sequence ID" value="AOV06946.1"/>
    <property type="molecule type" value="Genomic_DNA"/>
</dbReference>
<feature type="region of interest" description="Disordered" evidence="6">
    <location>
        <begin position="313"/>
        <end position="356"/>
    </location>
</feature>
<evidence type="ECO:0000256" key="3">
    <source>
        <dbReference type="ARBA" id="ARBA00022525"/>
    </source>
</evidence>
<protein>
    <recommendedName>
        <fullName evidence="8">NEAT domain-containing protein</fullName>
    </recommendedName>
</protein>
<dbReference type="PANTHER" id="PTHR37824">
    <property type="entry name" value="IRON-REGULATED SURFACE DETERMINANT PROTEIN C"/>
    <property type="match status" value="1"/>
</dbReference>
<dbReference type="Proteomes" id="UP000185746">
    <property type="component" value="Chromosome"/>
</dbReference>
<dbReference type="KEGG" id="surl:BI350_04755"/>
<reference evidence="9 10" key="1">
    <citation type="submission" date="2016-09" db="EMBL/GenBank/DDBJ databases">
        <title>Complete genome sequence of the Lysinibacillus sphaericus LMG 22257, a specie of Bacillus with ureolytic activity that can effectively biodeposit calcium carbonate.</title>
        <authorList>
            <person name="Yan W."/>
        </authorList>
    </citation>
    <scope>NUCLEOTIDE SEQUENCE [LARGE SCALE GENOMIC DNA]</scope>
    <source>
        <strain evidence="9 10">LMG 22257</strain>
    </source>
</reference>
<keyword evidence="10" id="KW-1185">Reference proteome</keyword>
<dbReference type="SUPFAM" id="SSF158911">
    <property type="entry name" value="NEAT domain-like"/>
    <property type="match status" value="3"/>
</dbReference>
<feature type="region of interest" description="Disordered" evidence="6">
    <location>
        <begin position="487"/>
        <end position="515"/>
    </location>
</feature>
<feature type="domain" description="NEAT" evidence="8">
    <location>
        <begin position="31"/>
        <end position="152"/>
    </location>
</feature>
<feature type="region of interest" description="Disordered" evidence="6">
    <location>
        <begin position="152"/>
        <end position="188"/>
    </location>
</feature>
<proteinExistence type="predicted"/>
<dbReference type="Gene3D" id="2.60.40.1850">
    <property type="match status" value="3"/>
</dbReference>
<evidence type="ECO:0000256" key="6">
    <source>
        <dbReference type="SAM" id="MobiDB-lite"/>
    </source>
</evidence>
<keyword evidence="2" id="KW-0134">Cell wall</keyword>
<feature type="compositionally biased region" description="Acidic residues" evidence="6">
    <location>
        <begin position="157"/>
        <end position="174"/>
    </location>
</feature>